<dbReference type="InterPro" id="IPR006046">
    <property type="entry name" value="Alpha_amylase"/>
</dbReference>
<gene>
    <name evidence="14" type="ORF">SAMN04488542_114121</name>
</gene>
<dbReference type="Gene3D" id="2.60.40.1180">
    <property type="entry name" value="Golgi alpha-mannosidase II"/>
    <property type="match status" value="1"/>
</dbReference>
<dbReference type="Gene3D" id="3.20.20.80">
    <property type="entry name" value="Glycosidases"/>
    <property type="match status" value="1"/>
</dbReference>
<accession>A0A1G7MX91</accession>
<dbReference type="InterPro" id="IPR013780">
    <property type="entry name" value="Glyco_hydro_b"/>
</dbReference>
<dbReference type="GO" id="GO:0005975">
    <property type="term" value="P:carbohydrate metabolic process"/>
    <property type="evidence" value="ECO:0007669"/>
    <property type="project" value="InterPro"/>
</dbReference>
<dbReference type="GO" id="GO:0004556">
    <property type="term" value="F:alpha-amylase activity"/>
    <property type="evidence" value="ECO:0007669"/>
    <property type="project" value="UniProtKB-EC"/>
</dbReference>
<keyword evidence="9" id="KW-0119">Carbohydrate metabolism</keyword>
<evidence type="ECO:0000313" key="15">
    <source>
        <dbReference type="Proteomes" id="UP000198972"/>
    </source>
</evidence>
<dbReference type="STRING" id="670482.SAMN04488542_114121"/>
<dbReference type="SUPFAM" id="SSF49452">
    <property type="entry name" value="Starch-binding domain-like"/>
    <property type="match status" value="1"/>
</dbReference>
<keyword evidence="10" id="KW-0326">Glycosidase</keyword>
<dbReference type="EC" id="3.2.1.1" evidence="4"/>
<dbReference type="PROSITE" id="PS51166">
    <property type="entry name" value="CBM20"/>
    <property type="match status" value="1"/>
</dbReference>
<dbReference type="PRINTS" id="PR00110">
    <property type="entry name" value="ALPHAAMYLASE"/>
</dbReference>
<dbReference type="Proteomes" id="UP000198972">
    <property type="component" value="Unassembled WGS sequence"/>
</dbReference>
<feature type="domain" description="CBM20" evidence="13">
    <location>
        <begin position="838"/>
        <end position="939"/>
    </location>
</feature>
<keyword evidence="12" id="KW-0732">Signal</keyword>
<dbReference type="AlphaFoldDB" id="A0A1G7MX91"/>
<dbReference type="InterPro" id="IPR031319">
    <property type="entry name" value="A-amylase_C"/>
</dbReference>
<dbReference type="PANTHER" id="PTHR43447">
    <property type="entry name" value="ALPHA-AMYLASE"/>
    <property type="match status" value="1"/>
</dbReference>
<keyword evidence="7" id="KW-0378">Hydrolase</keyword>
<dbReference type="SMART" id="SM00642">
    <property type="entry name" value="Aamy"/>
    <property type="match status" value="1"/>
</dbReference>
<dbReference type="SUPFAM" id="SSF51011">
    <property type="entry name" value="Glycosyl hydrolase domain"/>
    <property type="match status" value="1"/>
</dbReference>
<evidence type="ECO:0000256" key="8">
    <source>
        <dbReference type="ARBA" id="ARBA00022837"/>
    </source>
</evidence>
<feature type="chain" id="PRO_5038771658" description="Alpha-amylase" evidence="12">
    <location>
        <begin position="34"/>
        <end position="939"/>
    </location>
</feature>
<evidence type="ECO:0000256" key="3">
    <source>
        <dbReference type="ARBA" id="ARBA00008061"/>
    </source>
</evidence>
<feature type="signal peptide" evidence="12">
    <location>
        <begin position="1"/>
        <end position="33"/>
    </location>
</feature>
<dbReference type="GO" id="GO:0046872">
    <property type="term" value="F:metal ion binding"/>
    <property type="evidence" value="ECO:0007669"/>
    <property type="project" value="UniProtKB-KW"/>
</dbReference>
<comment type="cofactor">
    <cofactor evidence="2">
        <name>Ca(2+)</name>
        <dbReference type="ChEBI" id="CHEBI:29108"/>
    </cofactor>
</comment>
<evidence type="ECO:0000256" key="2">
    <source>
        <dbReference type="ARBA" id="ARBA00001913"/>
    </source>
</evidence>
<dbReference type="Pfam" id="PF00686">
    <property type="entry name" value="CBM_20"/>
    <property type="match status" value="1"/>
</dbReference>
<dbReference type="EMBL" id="FNBG01000014">
    <property type="protein sequence ID" value="SDF66291.1"/>
    <property type="molecule type" value="Genomic_DNA"/>
</dbReference>
<dbReference type="InterPro" id="IPR013784">
    <property type="entry name" value="Carb-bd-like_fold"/>
</dbReference>
<evidence type="ECO:0000256" key="7">
    <source>
        <dbReference type="ARBA" id="ARBA00022801"/>
    </source>
</evidence>
<evidence type="ECO:0000256" key="11">
    <source>
        <dbReference type="RuleBase" id="RU003615"/>
    </source>
</evidence>
<evidence type="ECO:0000256" key="12">
    <source>
        <dbReference type="SAM" id="SignalP"/>
    </source>
</evidence>
<keyword evidence="15" id="KW-1185">Reference proteome</keyword>
<evidence type="ECO:0000256" key="6">
    <source>
        <dbReference type="ARBA" id="ARBA00022723"/>
    </source>
</evidence>
<evidence type="ECO:0000256" key="1">
    <source>
        <dbReference type="ARBA" id="ARBA00000548"/>
    </source>
</evidence>
<keyword evidence="6" id="KW-0479">Metal-binding</keyword>
<dbReference type="Gene3D" id="2.60.40.10">
    <property type="entry name" value="Immunoglobulins"/>
    <property type="match status" value="3"/>
</dbReference>
<evidence type="ECO:0000256" key="10">
    <source>
        <dbReference type="ARBA" id="ARBA00023295"/>
    </source>
</evidence>
<dbReference type="CDD" id="cd11315">
    <property type="entry name" value="AmyAc_bac1_AmyA"/>
    <property type="match status" value="1"/>
</dbReference>
<dbReference type="InterPro" id="IPR017853">
    <property type="entry name" value="GH"/>
</dbReference>
<dbReference type="Pfam" id="PF00128">
    <property type="entry name" value="Alpha-amylase"/>
    <property type="match status" value="1"/>
</dbReference>
<dbReference type="InterPro" id="IPR002044">
    <property type="entry name" value="CBM20"/>
</dbReference>
<dbReference type="InterPro" id="IPR006047">
    <property type="entry name" value="GH13_cat_dom"/>
</dbReference>
<comment type="catalytic activity">
    <reaction evidence="1">
        <text>Endohydrolysis of (1-&gt;4)-alpha-D-glucosidic linkages in polysaccharides containing three or more (1-&gt;4)-alpha-linked D-glucose units.</text>
        <dbReference type="EC" id="3.2.1.1"/>
    </reaction>
</comment>
<dbReference type="GO" id="GO:2001070">
    <property type="term" value="F:starch binding"/>
    <property type="evidence" value="ECO:0007669"/>
    <property type="project" value="InterPro"/>
</dbReference>
<comment type="similarity">
    <text evidence="3 11">Belongs to the glycosyl hydrolase 13 family.</text>
</comment>
<evidence type="ECO:0000259" key="13">
    <source>
        <dbReference type="PROSITE" id="PS51166"/>
    </source>
</evidence>
<dbReference type="SMART" id="SM00632">
    <property type="entry name" value="Aamy_C"/>
    <property type="match status" value="1"/>
</dbReference>
<evidence type="ECO:0000256" key="9">
    <source>
        <dbReference type="ARBA" id="ARBA00023277"/>
    </source>
</evidence>
<protein>
    <recommendedName>
        <fullName evidence="5">Alpha-amylase</fullName>
        <ecNumber evidence="4">3.2.1.1</ecNumber>
    </recommendedName>
</protein>
<dbReference type="InterPro" id="IPR013783">
    <property type="entry name" value="Ig-like_fold"/>
</dbReference>
<dbReference type="SMART" id="SM01065">
    <property type="entry name" value="CBM_2"/>
    <property type="match status" value="1"/>
</dbReference>
<evidence type="ECO:0000256" key="5">
    <source>
        <dbReference type="ARBA" id="ARBA00017303"/>
    </source>
</evidence>
<dbReference type="RefSeq" id="WP_175471407.1">
    <property type="nucleotide sequence ID" value="NZ_FNBG01000014.1"/>
</dbReference>
<sequence>MKKARRIWSIVLFVALILQVLNFSSAASTTVQAAGEEYGLPATSRDGVILHAWNWSFDTITNNLPAIAAAGYKTVQTSPIQGTKENSMGGSYWWVLYQPTNFNIGNAQLGSRDQFKRMCEEAEKYGIKIIVDVILQHTANAGGGSLQFTPAYNVDPTIRNNSYFWHEARGIENYGDRRQVTQWGVGLPDLNTSNYDLQDKIISFLNDATSLGADGFRIDTAKHIELPNENSDHYGNFSSNFWPRVLGGLNNKHNLFIYGEVLQGGADEFYKYSNFIDLTASHYGGSIRHAVGYNSNKNVNGAREFNAAGVNPSKLVTFVETHDTYANDSSESTGMNEWHIKMGWAIIAARAQTTSLFFNRPAGGGKFAGSLGTKGNDLWKDPDVVAVNKFHNAMVGQDEYLRTQGNEIMLVERGSKGITIVNLGGDAYINSDTRLSNGTYINKATGGGTFTVSNGKITGNIGGGKIAVLYETTSSGPTVTIDKQEGGFYTDSLSVKIDVTNANNASYTVNNGSVTNFNSSTTVTLGAGAAFGTTFVLKVTANGSGTSTTKTYTFTKEDPNAALKIHYYKPSNWGTPNIYYYDDSVTPTKNGPAWPGVAMQAEGNGWYVATVPGWTKAKVIFNSNGNQIPGAEQSGYQVSGEKWIKDGVVHPNNPDNPIPTISIDKSEGVFNSDSFDITISYQGANSATYSLNGSAPISFTSGTKVTIGAGDADGTTYTLNVTAIGSTTNTTKTYTFKKQQSQGQLFTVKFYKPSNWGTPNIYYYDESVSPTKIGTIWPGVAMQDDGNGWYSYTISGWDKANVIFNSNGQQTPGSSQPGYFVNTNSWIKDGVITTEPPLDDNTVIPVTFNVRNATTAVGQNVYIVGSIAELGNWNPANAIGPGSTTNYPTWSFTIDLPVGTKIEFKAIKKHGDNVVWESGSDHSYTVSSSNPTVDFTFNN</sequence>
<proteinExistence type="inferred from homology"/>
<dbReference type="InterPro" id="IPR031965">
    <property type="entry name" value="CBM26"/>
</dbReference>
<evidence type="ECO:0000256" key="4">
    <source>
        <dbReference type="ARBA" id="ARBA00012595"/>
    </source>
</evidence>
<dbReference type="Pfam" id="PF16738">
    <property type="entry name" value="CBM26"/>
    <property type="match status" value="2"/>
</dbReference>
<reference evidence="14 15" key="1">
    <citation type="submission" date="2016-10" db="EMBL/GenBank/DDBJ databases">
        <authorList>
            <person name="de Groot N.N."/>
        </authorList>
    </citation>
    <scope>NUCLEOTIDE SEQUENCE [LARGE SCALE GENOMIC DNA]</scope>
    <source>
        <strain evidence="14 15">DSM 28129</strain>
    </source>
</reference>
<dbReference type="SUPFAM" id="SSF51445">
    <property type="entry name" value="(Trans)glycosidases"/>
    <property type="match status" value="1"/>
</dbReference>
<keyword evidence="8" id="KW-0106">Calcium</keyword>
<name>A0A1G7MX91_9BACL</name>
<evidence type="ECO:0000313" key="14">
    <source>
        <dbReference type="EMBL" id="SDF66291.1"/>
    </source>
</evidence>
<organism evidence="14 15">
    <name type="scientific">Fontibacillus panacisegetis</name>
    <dbReference type="NCBI Taxonomy" id="670482"/>
    <lineage>
        <taxon>Bacteria</taxon>
        <taxon>Bacillati</taxon>
        <taxon>Bacillota</taxon>
        <taxon>Bacilli</taxon>
        <taxon>Bacillales</taxon>
        <taxon>Paenibacillaceae</taxon>
        <taxon>Fontibacillus</taxon>
    </lineage>
</organism>